<protein>
    <submittedName>
        <fullName evidence="1">Uncharacterized protein</fullName>
    </submittedName>
</protein>
<evidence type="ECO:0000313" key="2">
    <source>
        <dbReference type="Proteomes" id="UP000483379"/>
    </source>
</evidence>
<evidence type="ECO:0000313" key="1">
    <source>
        <dbReference type="EMBL" id="NEV61147.1"/>
    </source>
</evidence>
<dbReference type="AlphaFoldDB" id="A0A6M0JXS6"/>
<gene>
    <name evidence="1" type="ORF">G3446_04400</name>
</gene>
<dbReference type="EMBL" id="JAAIJQ010000009">
    <property type="protein sequence ID" value="NEV61147.1"/>
    <property type="molecule type" value="Genomic_DNA"/>
</dbReference>
<name>A0A6M0JXS6_9GAMM</name>
<dbReference type="Proteomes" id="UP000483379">
    <property type="component" value="Unassembled WGS sequence"/>
</dbReference>
<sequence length="79" mass="8977">MLELAQDLPSLLLWPPLTTSPEVGREVCARFALQTLGMRWGENDPMPGCRLVYRFTSEPVTRCLIAVVEALEQAMGWEW</sequence>
<comment type="caution">
    <text evidence="1">The sequence shown here is derived from an EMBL/GenBank/DDBJ whole genome shotgun (WGS) entry which is preliminary data.</text>
</comment>
<organism evidence="1 2">
    <name type="scientific">Thiorhodococcus minor</name>
    <dbReference type="NCBI Taxonomy" id="57489"/>
    <lineage>
        <taxon>Bacteria</taxon>
        <taxon>Pseudomonadati</taxon>
        <taxon>Pseudomonadota</taxon>
        <taxon>Gammaproteobacteria</taxon>
        <taxon>Chromatiales</taxon>
        <taxon>Chromatiaceae</taxon>
        <taxon>Thiorhodococcus</taxon>
    </lineage>
</organism>
<keyword evidence="2" id="KW-1185">Reference proteome</keyword>
<dbReference type="RefSeq" id="WP_164451197.1">
    <property type="nucleotide sequence ID" value="NZ_JAAIJQ010000009.1"/>
</dbReference>
<accession>A0A6M0JXS6</accession>
<proteinExistence type="predicted"/>
<reference evidence="1 2" key="1">
    <citation type="submission" date="2020-02" db="EMBL/GenBank/DDBJ databases">
        <title>Genome sequences of Thiorhodococcus mannitoliphagus and Thiorhodococcus minor, purple sulfur photosynthetic bacteria in the gammaproteobacterial family, Chromatiaceae.</title>
        <authorList>
            <person name="Aviles F.A."/>
            <person name="Meyer T.E."/>
            <person name="Kyndt J.A."/>
        </authorList>
    </citation>
    <scope>NUCLEOTIDE SEQUENCE [LARGE SCALE GENOMIC DNA]</scope>
    <source>
        <strain evidence="1 2">DSM 11518</strain>
    </source>
</reference>